<dbReference type="InterPro" id="IPR012340">
    <property type="entry name" value="NA-bd_OB-fold"/>
</dbReference>
<evidence type="ECO:0008006" key="3">
    <source>
        <dbReference type="Google" id="ProtNLM"/>
    </source>
</evidence>
<proteinExistence type="predicted"/>
<sequence>MGNKVYLKNIEQIDDNSHIKVRVLKMWNFIKNNMVCSTAMIIMDKEIWSLLKEDESYIIIKPNMAVVIKGFSYTCHKQTITLDWKSILKKCEDFLSLVNGFFLLILILL</sequence>
<dbReference type="AlphaFoldDB" id="A0A9R1WB76"/>
<evidence type="ECO:0000313" key="1">
    <source>
        <dbReference type="EMBL" id="KAJ0219300.1"/>
    </source>
</evidence>
<organism evidence="1 2">
    <name type="scientific">Lactuca sativa</name>
    <name type="common">Garden lettuce</name>
    <dbReference type="NCBI Taxonomy" id="4236"/>
    <lineage>
        <taxon>Eukaryota</taxon>
        <taxon>Viridiplantae</taxon>
        <taxon>Streptophyta</taxon>
        <taxon>Embryophyta</taxon>
        <taxon>Tracheophyta</taxon>
        <taxon>Spermatophyta</taxon>
        <taxon>Magnoliopsida</taxon>
        <taxon>eudicotyledons</taxon>
        <taxon>Gunneridae</taxon>
        <taxon>Pentapetalae</taxon>
        <taxon>asterids</taxon>
        <taxon>campanulids</taxon>
        <taxon>Asterales</taxon>
        <taxon>Asteraceae</taxon>
        <taxon>Cichorioideae</taxon>
        <taxon>Cichorieae</taxon>
        <taxon>Lactucinae</taxon>
        <taxon>Lactuca</taxon>
    </lineage>
</organism>
<dbReference type="EMBL" id="NBSK02000003">
    <property type="protein sequence ID" value="KAJ0219300.1"/>
    <property type="molecule type" value="Genomic_DNA"/>
</dbReference>
<accession>A0A9R1WB76</accession>
<keyword evidence="2" id="KW-1185">Reference proteome</keyword>
<name>A0A9R1WB76_LACSA</name>
<gene>
    <name evidence="1" type="ORF">LSAT_V11C300110430</name>
</gene>
<evidence type="ECO:0000313" key="2">
    <source>
        <dbReference type="Proteomes" id="UP000235145"/>
    </source>
</evidence>
<dbReference type="Proteomes" id="UP000235145">
    <property type="component" value="Unassembled WGS sequence"/>
</dbReference>
<reference evidence="1 2" key="1">
    <citation type="journal article" date="2017" name="Nat. Commun.">
        <title>Genome assembly with in vitro proximity ligation data and whole-genome triplication in lettuce.</title>
        <authorList>
            <person name="Reyes-Chin-Wo S."/>
            <person name="Wang Z."/>
            <person name="Yang X."/>
            <person name="Kozik A."/>
            <person name="Arikit S."/>
            <person name="Song C."/>
            <person name="Xia L."/>
            <person name="Froenicke L."/>
            <person name="Lavelle D.O."/>
            <person name="Truco M.J."/>
            <person name="Xia R."/>
            <person name="Zhu S."/>
            <person name="Xu C."/>
            <person name="Xu H."/>
            <person name="Xu X."/>
            <person name="Cox K."/>
            <person name="Korf I."/>
            <person name="Meyers B.C."/>
            <person name="Michelmore R.W."/>
        </authorList>
    </citation>
    <scope>NUCLEOTIDE SEQUENCE [LARGE SCALE GENOMIC DNA]</scope>
    <source>
        <strain evidence="2">cv. Salinas</strain>
        <tissue evidence="1">Seedlings</tissue>
    </source>
</reference>
<protein>
    <recommendedName>
        <fullName evidence="3">DUF223 domain-containing protein</fullName>
    </recommendedName>
</protein>
<comment type="caution">
    <text evidence="1">The sequence shown here is derived from an EMBL/GenBank/DDBJ whole genome shotgun (WGS) entry which is preliminary data.</text>
</comment>
<dbReference type="SUPFAM" id="SSF50249">
    <property type="entry name" value="Nucleic acid-binding proteins"/>
    <property type="match status" value="1"/>
</dbReference>